<reference evidence="1" key="2">
    <citation type="submission" date="2020-09" db="EMBL/GenBank/DDBJ databases">
        <authorList>
            <person name="Sun Q."/>
            <person name="Zhou Y."/>
        </authorList>
    </citation>
    <scope>NUCLEOTIDE SEQUENCE</scope>
    <source>
        <strain evidence="1">CGMCC 1.6293</strain>
    </source>
</reference>
<protein>
    <submittedName>
        <fullName evidence="1">Uncharacterized protein</fullName>
    </submittedName>
</protein>
<reference evidence="1" key="1">
    <citation type="journal article" date="2014" name="Int. J. Syst. Evol. Microbiol.">
        <title>Complete genome sequence of Corynebacterium casei LMG S-19264T (=DSM 44701T), isolated from a smear-ripened cheese.</title>
        <authorList>
            <consortium name="US DOE Joint Genome Institute (JGI-PGF)"/>
            <person name="Walter F."/>
            <person name="Albersmeier A."/>
            <person name="Kalinowski J."/>
            <person name="Ruckert C."/>
        </authorList>
    </citation>
    <scope>NUCLEOTIDE SEQUENCE</scope>
    <source>
        <strain evidence="1">CGMCC 1.6293</strain>
    </source>
</reference>
<comment type="caution">
    <text evidence="1">The sequence shown here is derived from an EMBL/GenBank/DDBJ whole genome shotgun (WGS) entry which is preliminary data.</text>
</comment>
<dbReference type="EMBL" id="BMLF01000001">
    <property type="protein sequence ID" value="GGL91455.1"/>
    <property type="molecule type" value="Genomic_DNA"/>
</dbReference>
<keyword evidence="2" id="KW-1185">Reference proteome</keyword>
<dbReference type="Proteomes" id="UP000649829">
    <property type="component" value="Unassembled WGS sequence"/>
</dbReference>
<evidence type="ECO:0000313" key="1">
    <source>
        <dbReference type="EMBL" id="GGL91455.1"/>
    </source>
</evidence>
<dbReference type="AlphaFoldDB" id="A0A917SPQ9"/>
<evidence type="ECO:0000313" key="2">
    <source>
        <dbReference type="Proteomes" id="UP000649829"/>
    </source>
</evidence>
<proteinExistence type="predicted"/>
<organism evidence="1 2">
    <name type="scientific">Pseudooceanicola nanhaiensis</name>
    <dbReference type="NCBI Taxonomy" id="375761"/>
    <lineage>
        <taxon>Bacteria</taxon>
        <taxon>Pseudomonadati</taxon>
        <taxon>Pseudomonadota</taxon>
        <taxon>Alphaproteobacteria</taxon>
        <taxon>Rhodobacterales</taxon>
        <taxon>Paracoccaceae</taxon>
        <taxon>Pseudooceanicola</taxon>
    </lineage>
</organism>
<sequence>MALRRMSLLTDLEHELWLLLKEMQTQHDIDPSDAYAYFEQAWG</sequence>
<accession>A0A917SPQ9</accession>
<name>A0A917SPQ9_9RHOB</name>
<gene>
    <name evidence="1" type="ORF">GCM10011534_12020</name>
</gene>